<reference evidence="1" key="1">
    <citation type="submission" date="2014-12" db="EMBL/GenBank/DDBJ databases">
        <title>Insight into the proteome of Arion vulgaris.</title>
        <authorList>
            <person name="Aradska J."/>
            <person name="Bulat T."/>
            <person name="Smidak R."/>
            <person name="Sarate P."/>
            <person name="Gangsoo J."/>
            <person name="Sialana F."/>
            <person name="Bilban M."/>
            <person name="Lubec G."/>
        </authorList>
    </citation>
    <scope>NUCLEOTIDE SEQUENCE</scope>
    <source>
        <tissue evidence="1">Skin</tissue>
    </source>
</reference>
<gene>
    <name evidence="1" type="primary">ORF1334</name>
</gene>
<sequence>EIKLGIWDAIVLETSILFVDPVLGRCGPFSNETVVNGELLVIMAAGFNGMLVCLDVEDEQ</sequence>
<dbReference type="AlphaFoldDB" id="A0A0B6XTT2"/>
<proteinExistence type="predicted"/>
<name>A0A0B6XTT2_9EUPU</name>
<evidence type="ECO:0000313" key="1">
    <source>
        <dbReference type="EMBL" id="CEK47422.1"/>
    </source>
</evidence>
<accession>A0A0B6XTT2</accession>
<dbReference type="EMBL" id="HACG01000557">
    <property type="protein sequence ID" value="CEK47422.1"/>
    <property type="molecule type" value="Transcribed_RNA"/>
</dbReference>
<organism evidence="1">
    <name type="scientific">Arion vulgaris</name>
    <dbReference type="NCBI Taxonomy" id="1028688"/>
    <lineage>
        <taxon>Eukaryota</taxon>
        <taxon>Metazoa</taxon>
        <taxon>Spiralia</taxon>
        <taxon>Lophotrochozoa</taxon>
        <taxon>Mollusca</taxon>
        <taxon>Gastropoda</taxon>
        <taxon>Heterobranchia</taxon>
        <taxon>Euthyneura</taxon>
        <taxon>Panpulmonata</taxon>
        <taxon>Eupulmonata</taxon>
        <taxon>Stylommatophora</taxon>
        <taxon>Helicina</taxon>
        <taxon>Arionoidea</taxon>
        <taxon>Arionidae</taxon>
        <taxon>Arion</taxon>
    </lineage>
</organism>
<feature type="non-terminal residue" evidence="1">
    <location>
        <position position="1"/>
    </location>
</feature>
<protein>
    <submittedName>
        <fullName evidence="1">Uncharacterized protein</fullName>
    </submittedName>
</protein>